<dbReference type="RefSeq" id="WP_099135986.1">
    <property type="nucleotide sequence ID" value="NZ_CAWNNJ010000163.1"/>
</dbReference>
<dbReference type="OrthoDB" id="8583039at2"/>
<feature type="transmembrane region" description="Helical" evidence="1">
    <location>
        <begin position="145"/>
        <end position="166"/>
    </location>
</feature>
<dbReference type="Proteomes" id="UP000225833">
    <property type="component" value="Unassembled WGS sequence"/>
</dbReference>
<evidence type="ECO:0000313" key="3">
    <source>
        <dbReference type="EMBL" id="QTL38442.1"/>
    </source>
</evidence>
<proteinExistence type="predicted"/>
<dbReference type="Pfam" id="PF02592">
    <property type="entry name" value="Vut_1"/>
    <property type="match status" value="1"/>
</dbReference>
<keyword evidence="5" id="KW-1185">Reference proteome</keyword>
<dbReference type="EMBL" id="CP072455">
    <property type="protein sequence ID" value="QTL38442.1"/>
    <property type="molecule type" value="Genomic_DNA"/>
</dbReference>
<sequence>MTQIYPTNSSFKYNSLFISLSVTIMITCDVLVYKTLDFYGLKITFSGILFSFYFLISTVQTEVYGYRQGVKTVWIMVLCQSIFVMVIFIASHTQPENNQISMNFKSLFGEFWRVMVGTWTSVPISYFINGFVISSLKKVFFGRFFFLRYIIASMLTQASLLLSSYPISLSSKYSVNELVIIISTTWSYKVIMSIILLPIGIILAAKIKNLESADVYDWGISYNPFIFGGNKK</sequence>
<reference evidence="2 4" key="1">
    <citation type="journal article" date="2017" name="Nat. Microbiol.">
        <title>Natural product diversity associated with the nematode symbionts Photorhabdus and Xenorhabdus.</title>
        <authorList>
            <person name="Tobias N.J."/>
            <person name="Wolff H."/>
            <person name="Djahanschiri B."/>
            <person name="Grundmann F."/>
            <person name="Kronenwerth M."/>
            <person name="Shi Y.M."/>
            <person name="Simonyi S."/>
            <person name="Grun P."/>
            <person name="Shapiro-Ilan D."/>
            <person name="Pidot S.J."/>
            <person name="Stinear T.P."/>
            <person name="Ebersberger I."/>
            <person name="Bode H.B."/>
        </authorList>
    </citation>
    <scope>NUCLEOTIDE SEQUENCE [LARGE SCALE GENOMIC DNA]</scope>
    <source>
        <strain evidence="2 4">DSM 16342</strain>
    </source>
</reference>
<dbReference type="Proteomes" id="UP000665047">
    <property type="component" value="Chromosome"/>
</dbReference>
<dbReference type="InterPro" id="IPR003744">
    <property type="entry name" value="YhhQ"/>
</dbReference>
<dbReference type="EMBL" id="NIBS01000009">
    <property type="protein sequence ID" value="PHM27782.1"/>
    <property type="molecule type" value="Genomic_DNA"/>
</dbReference>
<feature type="transmembrane region" description="Helical" evidence="1">
    <location>
        <begin position="111"/>
        <end position="133"/>
    </location>
</feature>
<feature type="transmembrane region" description="Helical" evidence="1">
    <location>
        <begin position="72"/>
        <end position="91"/>
    </location>
</feature>
<name>A0A2D0J0K3_XENBU</name>
<feature type="transmembrane region" description="Helical" evidence="1">
    <location>
        <begin position="186"/>
        <end position="205"/>
    </location>
</feature>
<reference evidence="3 5" key="2">
    <citation type="submission" date="2021-03" db="EMBL/GenBank/DDBJ databases">
        <title>Complete Genome Sequence Data of Xenorhabdus budapestensis strain C72, a Candidate Biological Control Agent, from China.</title>
        <authorList>
            <person name="LI B."/>
            <person name="WANG S."/>
            <person name="QIU D."/>
        </authorList>
    </citation>
    <scope>NUCLEOTIDE SEQUENCE [LARGE SCALE GENOMIC DNA]</scope>
    <source>
        <strain evidence="3 5">C-7-2</strain>
    </source>
</reference>
<evidence type="ECO:0000256" key="1">
    <source>
        <dbReference type="SAM" id="Phobius"/>
    </source>
</evidence>
<protein>
    <submittedName>
        <fullName evidence="3">VUT family protein</fullName>
    </submittedName>
</protein>
<evidence type="ECO:0000313" key="5">
    <source>
        <dbReference type="Proteomes" id="UP000665047"/>
    </source>
</evidence>
<evidence type="ECO:0000313" key="2">
    <source>
        <dbReference type="EMBL" id="PHM27782.1"/>
    </source>
</evidence>
<keyword evidence="1" id="KW-1133">Transmembrane helix</keyword>
<feature type="transmembrane region" description="Helical" evidence="1">
    <location>
        <begin position="12"/>
        <end position="33"/>
    </location>
</feature>
<organism evidence="2 4">
    <name type="scientific">Xenorhabdus budapestensis</name>
    <dbReference type="NCBI Taxonomy" id="290110"/>
    <lineage>
        <taxon>Bacteria</taxon>
        <taxon>Pseudomonadati</taxon>
        <taxon>Pseudomonadota</taxon>
        <taxon>Gammaproteobacteria</taxon>
        <taxon>Enterobacterales</taxon>
        <taxon>Morganellaceae</taxon>
        <taxon>Xenorhabdus</taxon>
    </lineage>
</organism>
<gene>
    <name evidence="3" type="ORF">HGO23_10975</name>
    <name evidence="2" type="ORF">Xbud_02091</name>
</gene>
<keyword evidence="1" id="KW-0472">Membrane</keyword>
<dbReference type="PANTHER" id="PTHR34300:SF2">
    <property type="entry name" value="QUEUOSINE PRECURSOR TRANSPORTER-RELATED"/>
    <property type="match status" value="1"/>
</dbReference>
<accession>A0A2D0J0K3</accession>
<dbReference type="PANTHER" id="PTHR34300">
    <property type="entry name" value="QUEUOSINE PRECURSOR TRANSPORTER-RELATED"/>
    <property type="match status" value="1"/>
</dbReference>
<dbReference type="AlphaFoldDB" id="A0A2D0J0K3"/>
<keyword evidence="1" id="KW-0812">Transmembrane</keyword>
<feature type="transmembrane region" description="Helical" evidence="1">
    <location>
        <begin position="39"/>
        <end position="60"/>
    </location>
</feature>
<evidence type="ECO:0000313" key="4">
    <source>
        <dbReference type="Proteomes" id="UP000225833"/>
    </source>
</evidence>